<dbReference type="EMBL" id="BJYL01000053">
    <property type="protein sequence ID" value="GEN84948.1"/>
    <property type="molecule type" value="Genomic_DNA"/>
</dbReference>
<evidence type="ECO:0000256" key="7">
    <source>
        <dbReference type="ARBA" id="ARBA00023136"/>
    </source>
</evidence>
<name>A0A511ZBX4_9BACL</name>
<evidence type="ECO:0000256" key="1">
    <source>
        <dbReference type="ARBA" id="ARBA00004651"/>
    </source>
</evidence>
<dbReference type="PANTHER" id="PTHR30433">
    <property type="entry name" value="CHEMOTAXIS PROTEIN MOTA"/>
    <property type="match status" value="1"/>
</dbReference>
<evidence type="ECO:0000256" key="6">
    <source>
        <dbReference type="ARBA" id="ARBA00022989"/>
    </source>
</evidence>
<feature type="domain" description="MotA/TolQ/ExbB proton channel" evidence="9">
    <location>
        <begin position="101"/>
        <end position="219"/>
    </location>
</feature>
<proteinExistence type="inferred from homology"/>
<evidence type="ECO:0000256" key="2">
    <source>
        <dbReference type="ARBA" id="ARBA00008038"/>
    </source>
</evidence>
<evidence type="ECO:0000256" key="4">
    <source>
        <dbReference type="ARBA" id="ARBA00022475"/>
    </source>
</evidence>
<evidence type="ECO:0000259" key="9">
    <source>
        <dbReference type="Pfam" id="PF01618"/>
    </source>
</evidence>
<reference evidence="10 11" key="1">
    <citation type="submission" date="2019-07" db="EMBL/GenBank/DDBJ databases">
        <title>Whole genome shotgun sequence of Sporosarcina luteola NBRC 105378.</title>
        <authorList>
            <person name="Hosoyama A."/>
            <person name="Uohara A."/>
            <person name="Ohji S."/>
            <person name="Ichikawa N."/>
        </authorList>
    </citation>
    <scope>NUCLEOTIDE SEQUENCE [LARGE SCALE GENOMIC DNA]</scope>
    <source>
        <strain evidence="10 11">NBRC 105378</strain>
    </source>
</reference>
<dbReference type="PANTHER" id="PTHR30433:SF3">
    <property type="entry name" value="MOTILITY PROTEIN A"/>
    <property type="match status" value="1"/>
</dbReference>
<protein>
    <submittedName>
        <fullName evidence="10">Motility protein A</fullName>
    </submittedName>
</protein>
<dbReference type="AlphaFoldDB" id="A0A511ZBX4"/>
<feature type="transmembrane region" description="Helical" evidence="8">
    <location>
        <begin position="31"/>
        <end position="51"/>
    </location>
</feature>
<keyword evidence="7 8" id="KW-0472">Membrane</keyword>
<keyword evidence="6 8" id="KW-1133">Transmembrane helix</keyword>
<feature type="transmembrane region" description="Helical" evidence="8">
    <location>
        <begin position="150"/>
        <end position="170"/>
    </location>
</feature>
<accession>A0A511ZBX4</accession>
<evidence type="ECO:0000256" key="8">
    <source>
        <dbReference type="SAM" id="Phobius"/>
    </source>
</evidence>
<dbReference type="InterPro" id="IPR047055">
    <property type="entry name" value="MotA-like"/>
</dbReference>
<dbReference type="GO" id="GO:0071978">
    <property type="term" value="P:bacterial-type flagellum-dependent swarming motility"/>
    <property type="evidence" value="ECO:0007669"/>
    <property type="project" value="InterPro"/>
</dbReference>
<keyword evidence="4" id="KW-1003">Cell membrane</keyword>
<dbReference type="InterPro" id="IPR000540">
    <property type="entry name" value="Flag_MotA_CS"/>
</dbReference>
<gene>
    <name evidence="10" type="primary">motA</name>
    <name evidence="10" type="ORF">SLU01_32600</name>
</gene>
<dbReference type="PROSITE" id="PS01307">
    <property type="entry name" value="MOTA"/>
    <property type="match status" value="1"/>
</dbReference>
<dbReference type="RefSeq" id="WP_147060274.1">
    <property type="nucleotide sequence ID" value="NZ_BJYL01000053.1"/>
</dbReference>
<comment type="similarity">
    <text evidence="2">Belongs to the MotA family.</text>
</comment>
<evidence type="ECO:0000313" key="11">
    <source>
        <dbReference type="Proteomes" id="UP000321901"/>
    </source>
</evidence>
<dbReference type="Proteomes" id="UP000321901">
    <property type="component" value="Unassembled WGS sequence"/>
</dbReference>
<dbReference type="GO" id="GO:0005886">
    <property type="term" value="C:plasma membrane"/>
    <property type="evidence" value="ECO:0007669"/>
    <property type="project" value="UniProtKB-SubCell"/>
</dbReference>
<comment type="subcellular location">
    <subcellularLocation>
        <location evidence="1">Cell membrane</location>
        <topology evidence="1">Multi-pass membrane protein</topology>
    </subcellularLocation>
</comment>
<evidence type="ECO:0000256" key="3">
    <source>
        <dbReference type="ARBA" id="ARBA00022448"/>
    </source>
</evidence>
<dbReference type="NCBIfam" id="NF005997">
    <property type="entry name" value="PRK08124.1"/>
    <property type="match status" value="1"/>
</dbReference>
<evidence type="ECO:0000313" key="10">
    <source>
        <dbReference type="EMBL" id="GEN84948.1"/>
    </source>
</evidence>
<comment type="caution">
    <text evidence="10">The sequence shown here is derived from an EMBL/GenBank/DDBJ whole genome shotgun (WGS) entry which is preliminary data.</text>
</comment>
<feature type="transmembrane region" description="Helical" evidence="8">
    <location>
        <begin position="182"/>
        <end position="201"/>
    </location>
</feature>
<dbReference type="GO" id="GO:0006935">
    <property type="term" value="P:chemotaxis"/>
    <property type="evidence" value="ECO:0007669"/>
    <property type="project" value="InterPro"/>
</dbReference>
<evidence type="ECO:0000256" key="5">
    <source>
        <dbReference type="ARBA" id="ARBA00022692"/>
    </source>
</evidence>
<keyword evidence="3" id="KW-0813">Transport</keyword>
<dbReference type="Pfam" id="PF01618">
    <property type="entry name" value="MotA_ExbB"/>
    <property type="match status" value="1"/>
</dbReference>
<keyword evidence="11" id="KW-1185">Reference proteome</keyword>
<dbReference type="OrthoDB" id="9806929at2"/>
<keyword evidence="5 8" id="KW-0812">Transmembrane</keyword>
<organism evidence="10 11">
    <name type="scientific">Sporosarcina luteola</name>
    <dbReference type="NCBI Taxonomy" id="582850"/>
    <lineage>
        <taxon>Bacteria</taxon>
        <taxon>Bacillati</taxon>
        <taxon>Bacillota</taxon>
        <taxon>Bacilli</taxon>
        <taxon>Bacillales</taxon>
        <taxon>Caryophanaceae</taxon>
        <taxon>Sporosarcina</taxon>
    </lineage>
</organism>
<sequence>MDFSTVFGLILGLVALFVGMAMKGVTPDSLMNMAAILIIIFGTIASVVIAFPMKEIKRVPKLFGILFKEQRMTSDSDLIRMFSGWADIARREGLLSLEAKADEITDPFLKNGLGLAIDGQNADYIRDVLTEEVDAMEDRHSAGALIFSQAGTYAPTLGVLGAVVGLIAALKNMNDIEALGHAISAAFIATLLGIFTGYVLWHPFANKLKRKSKEEVRQKMMMIEGILSVLEGEAPRVIEQKLASYLSMEERRKLAAKNTTGDKEAGQVVEET</sequence>
<dbReference type="InterPro" id="IPR002898">
    <property type="entry name" value="MotA_ExbB_proton_chnl"/>
</dbReference>